<proteinExistence type="inferred from homology"/>
<dbReference type="AlphaFoldDB" id="A0A0R1LAV6"/>
<accession>A0A0R1LAV6</accession>
<dbReference type="PATRIC" id="fig|1423808.3.peg.1101"/>
<name>A0A0R1LAV6_9LACO</name>
<evidence type="ECO:0000256" key="1">
    <source>
        <dbReference type="ARBA" id="ARBA00007521"/>
    </source>
</evidence>
<comment type="caution">
    <text evidence="3">The sequence shown here is derived from an EMBL/GenBank/DDBJ whole genome shotgun (WGS) entry which is preliminary data.</text>
</comment>
<organism evidence="3 4">
    <name type="scientific">Lentilactobacillus sunkii DSM 19904</name>
    <dbReference type="NCBI Taxonomy" id="1423808"/>
    <lineage>
        <taxon>Bacteria</taxon>
        <taxon>Bacillati</taxon>
        <taxon>Bacillota</taxon>
        <taxon>Bacilli</taxon>
        <taxon>Lactobacillales</taxon>
        <taxon>Lactobacillaceae</taxon>
        <taxon>Lentilactobacillus</taxon>
    </lineage>
</organism>
<comment type="similarity">
    <text evidence="1">Belongs to the PemK/MazF family.</text>
</comment>
<dbReference type="RefSeq" id="WP_057823373.1">
    <property type="nucleotide sequence ID" value="NZ_AZEA01000002.1"/>
</dbReference>
<dbReference type="Proteomes" id="UP000051581">
    <property type="component" value="Unassembled WGS sequence"/>
</dbReference>
<reference evidence="3 4" key="1">
    <citation type="journal article" date="2015" name="Genome Announc.">
        <title>Expanding the biotechnology potential of lactobacilli through comparative genomics of 213 strains and associated genera.</title>
        <authorList>
            <person name="Sun Z."/>
            <person name="Harris H.M."/>
            <person name="McCann A."/>
            <person name="Guo C."/>
            <person name="Argimon S."/>
            <person name="Zhang W."/>
            <person name="Yang X."/>
            <person name="Jeffery I.B."/>
            <person name="Cooney J.C."/>
            <person name="Kagawa T.F."/>
            <person name="Liu W."/>
            <person name="Song Y."/>
            <person name="Salvetti E."/>
            <person name="Wrobel A."/>
            <person name="Rasinkangas P."/>
            <person name="Parkhill J."/>
            <person name="Rea M.C."/>
            <person name="O'Sullivan O."/>
            <person name="Ritari J."/>
            <person name="Douillard F.P."/>
            <person name="Paul Ross R."/>
            <person name="Yang R."/>
            <person name="Briner A.E."/>
            <person name="Felis G.E."/>
            <person name="de Vos W.M."/>
            <person name="Barrangou R."/>
            <person name="Klaenhammer T.R."/>
            <person name="Caufield P.W."/>
            <person name="Cui Y."/>
            <person name="Zhang H."/>
            <person name="O'Toole P.W."/>
        </authorList>
    </citation>
    <scope>NUCLEOTIDE SEQUENCE [LARGE SCALE GENOMIC DNA]</scope>
    <source>
        <strain evidence="3 4">DSM 19904</strain>
    </source>
</reference>
<sequence>MSGNIQYPDQGDLIWIDAEPHAGHEYGGHDSKNHNIRRPMLVVSSDKYNHRTGMVVGFPITSRIPNHFPASLKISSNNIHGYAILTNLLGYDFCARNGEIVDHIPNNIKVRSLDAIKDIFDL</sequence>
<dbReference type="OrthoDB" id="9808744at2"/>
<dbReference type="Pfam" id="PF02452">
    <property type="entry name" value="PemK_toxin"/>
    <property type="match status" value="1"/>
</dbReference>
<gene>
    <name evidence="3" type="ORF">FD17_GL001091</name>
</gene>
<evidence type="ECO:0000256" key="2">
    <source>
        <dbReference type="ARBA" id="ARBA00022649"/>
    </source>
</evidence>
<dbReference type="InterPro" id="IPR011067">
    <property type="entry name" value="Plasmid_toxin/cell-grow_inhib"/>
</dbReference>
<keyword evidence="2" id="KW-1277">Toxin-antitoxin system</keyword>
<evidence type="ECO:0000313" key="4">
    <source>
        <dbReference type="Proteomes" id="UP000051581"/>
    </source>
</evidence>
<dbReference type="EMBL" id="AZEA01000002">
    <property type="protein sequence ID" value="KRK89506.1"/>
    <property type="molecule type" value="Genomic_DNA"/>
</dbReference>
<dbReference type="InterPro" id="IPR003477">
    <property type="entry name" value="PemK-like"/>
</dbReference>
<keyword evidence="4" id="KW-1185">Reference proteome</keyword>
<dbReference type="SUPFAM" id="SSF50118">
    <property type="entry name" value="Cell growth inhibitor/plasmid maintenance toxic component"/>
    <property type="match status" value="1"/>
</dbReference>
<dbReference type="GO" id="GO:0003677">
    <property type="term" value="F:DNA binding"/>
    <property type="evidence" value="ECO:0007669"/>
    <property type="project" value="InterPro"/>
</dbReference>
<evidence type="ECO:0000313" key="3">
    <source>
        <dbReference type="EMBL" id="KRK89506.1"/>
    </source>
</evidence>
<protein>
    <submittedName>
        <fullName evidence="3">Cell growth regulatory protein</fullName>
    </submittedName>
</protein>
<dbReference type="Gene3D" id="2.30.30.110">
    <property type="match status" value="1"/>
</dbReference>